<gene>
    <name evidence="1" type="ORF">YA0871_13075</name>
</gene>
<keyword evidence="1" id="KW-0255">Endonuclease</keyword>
<dbReference type="GO" id="GO:0004519">
    <property type="term" value="F:endonuclease activity"/>
    <property type="evidence" value="ECO:0007669"/>
    <property type="project" value="UniProtKB-KW"/>
</dbReference>
<reference evidence="1 2" key="1">
    <citation type="submission" date="2020-12" db="EMBL/GenBank/DDBJ databases">
        <title>Comparative genomic insights into the epidemiology and virulence of plant pathogenic Pseudomonads from Turkey.</title>
        <authorList>
            <person name="Dillon M."/>
            <person name="Ruiz-Bedoya T."/>
            <person name="Bendalovic-Torma C."/>
            <person name="Guttman K.M."/>
            <person name="Kwak H."/>
            <person name="Middleton M.A."/>
            <person name="Wang P.W."/>
            <person name="Horuz S."/>
            <person name="Aysan Y."/>
            <person name="Guttman D.S."/>
        </authorList>
    </citation>
    <scope>NUCLEOTIDE SEQUENCE [LARGE SCALE GENOMIC DNA]</scope>
    <source>
        <strain evidence="1 2">Marul_2_1</strain>
    </source>
</reference>
<evidence type="ECO:0000313" key="2">
    <source>
        <dbReference type="Proteomes" id="UP000607562"/>
    </source>
</evidence>
<accession>A0ABS0UZY2</accession>
<keyword evidence="2" id="KW-1185">Reference proteome</keyword>
<evidence type="ECO:0000313" key="1">
    <source>
        <dbReference type="EMBL" id="MBI6633598.1"/>
    </source>
</evidence>
<organism evidence="1 2">
    <name type="scientific">Pseudomonas paralactis</name>
    <dbReference type="NCBI Taxonomy" id="1615673"/>
    <lineage>
        <taxon>Bacteria</taxon>
        <taxon>Pseudomonadati</taxon>
        <taxon>Pseudomonadota</taxon>
        <taxon>Gammaproteobacteria</taxon>
        <taxon>Pseudomonadales</taxon>
        <taxon>Pseudomonadaceae</taxon>
        <taxon>Pseudomonas</taxon>
    </lineage>
</organism>
<keyword evidence="1" id="KW-0540">Nuclease</keyword>
<dbReference type="EMBL" id="JAEILM010000038">
    <property type="protein sequence ID" value="MBI6633598.1"/>
    <property type="molecule type" value="Genomic_DNA"/>
</dbReference>
<comment type="caution">
    <text evidence="1">The sequence shown here is derived from an EMBL/GenBank/DDBJ whole genome shotgun (WGS) entry which is preliminary data.</text>
</comment>
<dbReference type="Proteomes" id="UP000607562">
    <property type="component" value="Unassembled WGS sequence"/>
</dbReference>
<keyword evidence="1" id="KW-0378">Hydrolase</keyword>
<sequence>MSCSKISVIDKEKLIRLRDRLYRAIDNNRSDRWCLALWSRFIRARDTHQCVVCNSDDRIQAHHIFRRTLLSQARYELGNGITLCYECHKVAHEGFNGRPDMALPIGAQGGDDQDEIAFYYRKLLEFSEALDLDHDEFFTLSDGMLRFFVRVQGYEYLYKAVAANKITGLVMAYKIWVRSPEQMALAILRPNLPGYF</sequence>
<name>A0ABS0UZY2_9PSED</name>
<proteinExistence type="predicted"/>
<dbReference type="RefSeq" id="WP_198707556.1">
    <property type="nucleotide sequence ID" value="NZ_JAEILM010000038.1"/>
</dbReference>
<protein>
    <submittedName>
        <fullName evidence="1">HNH endonuclease</fullName>
    </submittedName>
</protein>